<accession>A0ABN1LMB6</accession>
<feature type="transmembrane region" description="Helical" evidence="1">
    <location>
        <begin position="14"/>
        <end position="35"/>
    </location>
</feature>
<keyword evidence="1" id="KW-1133">Transmembrane helix</keyword>
<reference evidence="2 3" key="1">
    <citation type="journal article" date="2019" name="Int. J. Syst. Evol. Microbiol.">
        <title>The Global Catalogue of Microorganisms (GCM) 10K type strain sequencing project: providing services to taxonomists for standard genome sequencing and annotation.</title>
        <authorList>
            <consortium name="The Broad Institute Genomics Platform"/>
            <consortium name="The Broad Institute Genome Sequencing Center for Infectious Disease"/>
            <person name="Wu L."/>
            <person name="Ma J."/>
        </authorList>
    </citation>
    <scope>NUCLEOTIDE SEQUENCE [LARGE SCALE GENOMIC DNA]</scope>
    <source>
        <strain evidence="2 3">JCM 15896</strain>
    </source>
</reference>
<dbReference type="Proteomes" id="UP001500359">
    <property type="component" value="Unassembled WGS sequence"/>
</dbReference>
<keyword evidence="1" id="KW-0812">Transmembrane</keyword>
<comment type="caution">
    <text evidence="2">The sequence shown here is derived from an EMBL/GenBank/DDBJ whole genome shotgun (WGS) entry which is preliminary data.</text>
</comment>
<name>A0ABN1LMB6_9ALTE</name>
<keyword evidence="1" id="KW-0472">Membrane</keyword>
<organism evidence="2 3">
    <name type="scientific">Aliiglaciecola litoralis</name>
    <dbReference type="NCBI Taxonomy" id="582857"/>
    <lineage>
        <taxon>Bacteria</taxon>
        <taxon>Pseudomonadati</taxon>
        <taxon>Pseudomonadota</taxon>
        <taxon>Gammaproteobacteria</taxon>
        <taxon>Alteromonadales</taxon>
        <taxon>Alteromonadaceae</taxon>
        <taxon>Aliiglaciecola</taxon>
    </lineage>
</organism>
<dbReference type="EMBL" id="BAAAFD010000006">
    <property type="protein sequence ID" value="GAA0857595.1"/>
    <property type="molecule type" value="Genomic_DNA"/>
</dbReference>
<dbReference type="RefSeq" id="WP_343860287.1">
    <property type="nucleotide sequence ID" value="NZ_BAAAFD010000006.1"/>
</dbReference>
<proteinExistence type="predicted"/>
<keyword evidence="3" id="KW-1185">Reference proteome</keyword>
<evidence type="ECO:0000313" key="3">
    <source>
        <dbReference type="Proteomes" id="UP001500359"/>
    </source>
</evidence>
<evidence type="ECO:0000256" key="1">
    <source>
        <dbReference type="SAM" id="Phobius"/>
    </source>
</evidence>
<gene>
    <name evidence="2" type="ORF">GCM10009114_24000</name>
</gene>
<evidence type="ECO:0008006" key="4">
    <source>
        <dbReference type="Google" id="ProtNLM"/>
    </source>
</evidence>
<protein>
    <recommendedName>
        <fullName evidence="4">DUF4760 domain-containing protein</fullName>
    </recommendedName>
</protein>
<sequence>MDAQEFKLQVAEVVGTWIAALAVVIGGIFGVFQYLEHKSAVRVDRSMAFVERYHSDGLLMQARLRVTQSMSQHVTQINAMLTDPNIAPNELATLYHSEIVKVIKRDELSGSLEQIFTFYEQIILCRELNLCDAAVGAQFFDTDGRAFLRTFYPHICHIRKQWNNPDKYQRVLSFYIKNSDAVCKY</sequence>
<evidence type="ECO:0000313" key="2">
    <source>
        <dbReference type="EMBL" id="GAA0857595.1"/>
    </source>
</evidence>